<name>A0ABT2NBA0_9CYAN</name>
<dbReference type="Gene3D" id="3.30.70.1720">
    <property type="match status" value="1"/>
</dbReference>
<reference evidence="2 3" key="1">
    <citation type="journal article" date="2022" name="Front. Microbiol.">
        <title>High genomic differentiation and limited gene flow indicate recent cryptic speciation within the genus Laspinema (cyanobacteria).</title>
        <authorList>
            <person name="Stanojkovic A."/>
            <person name="Skoupy S."/>
            <person name="Skaloud P."/>
            <person name="Dvorak P."/>
        </authorList>
    </citation>
    <scope>NUCLEOTIDE SEQUENCE [LARGE SCALE GENOMIC DNA]</scope>
    <source>
        <strain evidence="2 3">D3b</strain>
    </source>
</reference>
<accession>A0ABT2NBA0</accession>
<dbReference type="InterPro" id="IPR035099">
    <property type="entry name" value="Anthrax_toxin_C-terminal"/>
</dbReference>
<keyword evidence="3" id="KW-1185">Reference proteome</keyword>
<protein>
    <submittedName>
        <fullName evidence="2">CyaA/EF/ExoY family adenylyl cyclase toxin</fullName>
    </submittedName>
</protein>
<comment type="caution">
    <text evidence="2">The sequence shown here is derived from an EMBL/GenBank/DDBJ whole genome shotgun (WGS) entry which is preliminary data.</text>
</comment>
<evidence type="ECO:0000259" key="1">
    <source>
        <dbReference type="Pfam" id="PF03497"/>
    </source>
</evidence>
<dbReference type="InterPro" id="IPR037017">
    <property type="entry name" value="Anthrax_toxin_edema_cen_sf"/>
</dbReference>
<dbReference type="SUPFAM" id="SSF81298">
    <property type="entry name" value="Adenylylcyclase toxin (the edema factor)"/>
    <property type="match status" value="2"/>
</dbReference>
<organism evidence="2 3">
    <name type="scientific">Laspinema olomoucense D3b</name>
    <dbReference type="NCBI Taxonomy" id="2953688"/>
    <lineage>
        <taxon>Bacteria</taxon>
        <taxon>Bacillati</taxon>
        <taxon>Cyanobacteriota</taxon>
        <taxon>Cyanophyceae</taxon>
        <taxon>Oscillatoriophycideae</taxon>
        <taxon>Oscillatoriales</taxon>
        <taxon>Laspinemataceae</taxon>
        <taxon>Laspinema</taxon>
        <taxon>Laspinema olomoucense</taxon>
    </lineage>
</organism>
<dbReference type="Gene3D" id="3.90.1760.10">
    <property type="entry name" value="Anthrax toxin, edema factor, central domain"/>
    <property type="match status" value="1"/>
</dbReference>
<proteinExistence type="predicted"/>
<dbReference type="EMBL" id="JAMXFA010000028">
    <property type="protein sequence ID" value="MCT7979832.1"/>
    <property type="molecule type" value="Genomic_DNA"/>
</dbReference>
<sequence>MKPVKITQLKAEGFPEQHAQAFKDVAKGENCAILTRTPGVACEGLLAEGYDGKGFHIKGKSCNWGPMAGFVCLDPLMNKNGIEGAASNLQAHFKSLAEKYENKTASVTPIKISSERLHWLIKNNYISGKPTQGIYTGTSTKDGLNIPYAIVEVKENTSLWTIYYDRAAAYGLPSQTDSPSPTQLEPLFKNKVQSKLDKPSDYEDKEYQHHFTHVIAQHSLHPGISISGKYYDPVLAIVNPHPPYSGSSEYKNAITGDYDLFAVWPKYASMEDKRKAGMNPNMSDSYIVEHEDKLLGNISDRVHTIAQMLNSLMAQSTSTTVKPNRLFHSDEAGRPFVQEVELPVVAFVPDNFLETGNIFVLDNIEKMQEFVIACRKSNFFVMMNKGWLKELNSEIANKWFE</sequence>
<evidence type="ECO:0000313" key="3">
    <source>
        <dbReference type="Proteomes" id="UP001525961"/>
    </source>
</evidence>
<dbReference type="Pfam" id="PF03497">
    <property type="entry name" value="Anthrax_toxA"/>
    <property type="match status" value="1"/>
</dbReference>
<feature type="domain" description="Anthrax toxin edema factor central" evidence="1">
    <location>
        <begin position="9"/>
        <end position="128"/>
    </location>
</feature>
<dbReference type="RefSeq" id="WP_261236471.1">
    <property type="nucleotide sequence ID" value="NZ_JAMXFA010000028.1"/>
</dbReference>
<dbReference type="InterPro" id="IPR005165">
    <property type="entry name" value="Anthrax_toxin_edema_cen"/>
</dbReference>
<evidence type="ECO:0000313" key="2">
    <source>
        <dbReference type="EMBL" id="MCT7979832.1"/>
    </source>
</evidence>
<gene>
    <name evidence="2" type="ORF">NG792_19110</name>
</gene>
<dbReference type="Proteomes" id="UP001525961">
    <property type="component" value="Unassembled WGS sequence"/>
</dbReference>